<dbReference type="InterPro" id="IPR019734">
    <property type="entry name" value="TPR_rpt"/>
</dbReference>
<sequence length="319" mass="36805">MSSPNEAQSAWEEYMRRSGMPSCAFSTRKTIKIGTGTTTQRKESKIFWVGTKLDDSQFEIQRVNKHMAPSGDVQHIPADKFYKDFHPEVELFNTRILPVMRSIEQAVNRGDRHRERGEPYSAEFEYNIALGHDEQCVRALFGMGLVYLSRNETDKARNVFKELVEINATFAPEHKHLFNEFGIQMRKRGMFEEAVSYFQRGLRFDTDDENLFFNAARANYEMGNYQECVRNLTASLEINSAANEAREFARYLQQHIGRLMREARLENHIATPLREAVEHANLLAEQQTAPDGGPNASESKGNHKRLRYDTQSRNIDILS</sequence>
<dbReference type="OrthoDB" id="334344at2"/>
<accession>A0A1T4WHZ4</accession>
<reference evidence="3 4" key="1">
    <citation type="submission" date="2017-02" db="EMBL/GenBank/DDBJ databases">
        <authorList>
            <person name="Peterson S.W."/>
        </authorList>
    </citation>
    <scope>NUCLEOTIDE SEQUENCE [LARGE SCALE GENOMIC DNA]</scope>
    <source>
        <strain evidence="3 4">DSM 16080</strain>
    </source>
</reference>
<dbReference type="STRING" id="1121449.SAMN02745704_00880"/>
<evidence type="ECO:0000256" key="2">
    <source>
        <dbReference type="SAM" id="MobiDB-lite"/>
    </source>
</evidence>
<feature type="region of interest" description="Disordered" evidence="2">
    <location>
        <begin position="285"/>
        <end position="319"/>
    </location>
</feature>
<protein>
    <submittedName>
        <fullName evidence="3">Tetratricopeptide repeat-containing protein</fullName>
    </submittedName>
</protein>
<evidence type="ECO:0000313" key="4">
    <source>
        <dbReference type="Proteomes" id="UP000190027"/>
    </source>
</evidence>
<dbReference type="InterPro" id="IPR011990">
    <property type="entry name" value="TPR-like_helical_dom_sf"/>
</dbReference>
<keyword evidence="1" id="KW-0802">TPR repeat</keyword>
<feature type="compositionally biased region" description="Polar residues" evidence="2">
    <location>
        <begin position="309"/>
        <end position="319"/>
    </location>
</feature>
<dbReference type="RefSeq" id="WP_078716465.1">
    <property type="nucleotide sequence ID" value="NZ_FUYC01000003.1"/>
</dbReference>
<dbReference type="Pfam" id="PF13174">
    <property type="entry name" value="TPR_6"/>
    <property type="match status" value="1"/>
</dbReference>
<dbReference type="Proteomes" id="UP000190027">
    <property type="component" value="Unassembled WGS sequence"/>
</dbReference>
<dbReference type="SMART" id="SM00028">
    <property type="entry name" value="TPR"/>
    <property type="match status" value="3"/>
</dbReference>
<evidence type="ECO:0000313" key="3">
    <source>
        <dbReference type="EMBL" id="SKA76817.1"/>
    </source>
</evidence>
<evidence type="ECO:0000256" key="1">
    <source>
        <dbReference type="PROSITE-ProRule" id="PRU00339"/>
    </source>
</evidence>
<name>A0A1T4WHZ4_9BACT</name>
<dbReference type="AlphaFoldDB" id="A0A1T4WHZ4"/>
<dbReference type="PROSITE" id="PS50005">
    <property type="entry name" value="TPR"/>
    <property type="match status" value="2"/>
</dbReference>
<gene>
    <name evidence="3" type="ORF">SAMN02745704_00880</name>
</gene>
<dbReference type="Gene3D" id="1.25.40.10">
    <property type="entry name" value="Tetratricopeptide repeat domain"/>
    <property type="match status" value="1"/>
</dbReference>
<dbReference type="EMBL" id="FUYC01000003">
    <property type="protein sequence ID" value="SKA76817.1"/>
    <property type="molecule type" value="Genomic_DNA"/>
</dbReference>
<dbReference type="SUPFAM" id="SSF48452">
    <property type="entry name" value="TPR-like"/>
    <property type="match status" value="1"/>
</dbReference>
<feature type="repeat" description="TPR" evidence="1">
    <location>
        <begin position="137"/>
        <end position="170"/>
    </location>
</feature>
<keyword evidence="4" id="KW-1185">Reference proteome</keyword>
<organism evidence="3 4">
    <name type="scientific">Paucidesulfovibrio gracilis DSM 16080</name>
    <dbReference type="NCBI Taxonomy" id="1121449"/>
    <lineage>
        <taxon>Bacteria</taxon>
        <taxon>Pseudomonadati</taxon>
        <taxon>Thermodesulfobacteriota</taxon>
        <taxon>Desulfovibrionia</taxon>
        <taxon>Desulfovibrionales</taxon>
        <taxon>Desulfovibrionaceae</taxon>
        <taxon>Paucidesulfovibrio</taxon>
    </lineage>
</organism>
<proteinExistence type="predicted"/>
<feature type="repeat" description="TPR" evidence="1">
    <location>
        <begin position="175"/>
        <end position="208"/>
    </location>
</feature>